<evidence type="ECO:0000313" key="3">
    <source>
        <dbReference type="Proteomes" id="UP000664317"/>
    </source>
</evidence>
<accession>A0ABS3BYQ6</accession>
<gene>
    <name evidence="2" type="ORF">J0A68_01100</name>
</gene>
<feature type="domain" description="Thioredoxin" evidence="1">
    <location>
        <begin position="324"/>
        <end position="470"/>
    </location>
</feature>
<dbReference type="Proteomes" id="UP000664317">
    <property type="component" value="Unassembled WGS sequence"/>
</dbReference>
<evidence type="ECO:0000259" key="1">
    <source>
        <dbReference type="PROSITE" id="PS51352"/>
    </source>
</evidence>
<proteinExistence type="predicted"/>
<organism evidence="2 3">
    <name type="scientific">Algoriphagus oliviformis</name>
    <dbReference type="NCBI Taxonomy" id="2811231"/>
    <lineage>
        <taxon>Bacteria</taxon>
        <taxon>Pseudomonadati</taxon>
        <taxon>Bacteroidota</taxon>
        <taxon>Cytophagia</taxon>
        <taxon>Cytophagales</taxon>
        <taxon>Cyclobacteriaceae</taxon>
        <taxon>Algoriphagus</taxon>
    </lineage>
</organism>
<comment type="caution">
    <text evidence="2">The sequence shown here is derived from an EMBL/GenBank/DDBJ whole genome shotgun (WGS) entry which is preliminary data.</text>
</comment>
<evidence type="ECO:0000313" key="2">
    <source>
        <dbReference type="EMBL" id="MBN7809531.1"/>
    </source>
</evidence>
<dbReference type="Gene3D" id="3.40.30.10">
    <property type="entry name" value="Glutaredoxin"/>
    <property type="match status" value="1"/>
</dbReference>
<reference evidence="2 3" key="1">
    <citation type="submission" date="2021-03" db="EMBL/GenBank/DDBJ databases">
        <title>novel species isolated from a fishpond in China.</title>
        <authorList>
            <person name="Lu H."/>
            <person name="Cai Z."/>
        </authorList>
    </citation>
    <scope>NUCLEOTIDE SEQUENCE [LARGE SCALE GENOMIC DNA]</scope>
    <source>
        <strain evidence="2 3">H41</strain>
    </source>
</reference>
<dbReference type="EMBL" id="JAFKCT010000001">
    <property type="protein sequence ID" value="MBN7809531.1"/>
    <property type="molecule type" value="Genomic_DNA"/>
</dbReference>
<dbReference type="PROSITE" id="PS51352">
    <property type="entry name" value="THIOREDOXIN_2"/>
    <property type="match status" value="1"/>
</dbReference>
<dbReference type="SUPFAM" id="SSF52833">
    <property type="entry name" value="Thioredoxin-like"/>
    <property type="match status" value="1"/>
</dbReference>
<dbReference type="Pfam" id="PF13905">
    <property type="entry name" value="Thioredoxin_8"/>
    <property type="match status" value="1"/>
</dbReference>
<dbReference type="InterPro" id="IPR036249">
    <property type="entry name" value="Thioredoxin-like_sf"/>
</dbReference>
<dbReference type="InterPro" id="IPR012336">
    <property type="entry name" value="Thioredoxin-like_fold"/>
</dbReference>
<dbReference type="InterPro" id="IPR013766">
    <property type="entry name" value="Thioredoxin_domain"/>
</dbReference>
<sequence>MEIRFWDHYLGQAVSVAGLHRSFRRPVAGSIFQGNDGARVFTYTSPEFDQVAYLTLSSPLGDAFVDRFILEPGDSIYLSIDLRRGDLLFGGNAAGKFEVQHRIQQANRRVDFLASPSFHLSSKQDPEERRSYFERLSPSLAGFQIKGIQFVTEGEGRSRWMEGQLASDPLGDSGLALLEDYRPFLTDRLYALLRADVIGRQLHRRITLLKNLPLKDSGETARYFGAYFSDPSQWGVPDSTALLSAYFSDFLLEKESMESRLTGESLFDLLGRDYPAPLRDLLMGKFLLGNYRRLPDYEKTVRTALGEVESPYIRESLLHLLTANKKGSPLKPLVTYDREGNRVTLDDFRGTTVLLAFWFPGCMPSRLMHERHLVKVREYFRDRADFELLSVSTDPNYSYWKQYLLEHPSYRFGNVNLFLGGRYSDPFLHYYDIYSYPRLMLVGPGGELIKSVGMPADAAGLIELVDSVLPGLSAENLPKATGSSISTNPKHGLQ</sequence>
<keyword evidence="3" id="KW-1185">Reference proteome</keyword>
<name>A0ABS3BYQ6_9BACT</name>
<protein>
    <submittedName>
        <fullName evidence="2">Thioredoxin family protein</fullName>
    </submittedName>
</protein>
<dbReference type="RefSeq" id="WP_206576334.1">
    <property type="nucleotide sequence ID" value="NZ_JAFKCT010000001.1"/>
</dbReference>